<dbReference type="InterPro" id="IPR002716">
    <property type="entry name" value="PIN_dom"/>
</dbReference>
<protein>
    <submittedName>
        <fullName evidence="8">PilT-related nuclease/ATPase with N-terminal membrane domain</fullName>
    </submittedName>
</protein>
<dbReference type="EMBL" id="CP019384">
    <property type="protein sequence ID" value="QAT17340.1"/>
    <property type="molecule type" value="Genomic_DNA"/>
</dbReference>
<dbReference type="GO" id="GO:0016787">
    <property type="term" value="F:hydrolase activity"/>
    <property type="evidence" value="ECO:0007669"/>
    <property type="project" value="UniProtKB-KW"/>
</dbReference>
<feature type="transmembrane region" description="Helical" evidence="6">
    <location>
        <begin position="60"/>
        <end position="82"/>
    </location>
</feature>
<dbReference type="Proteomes" id="UP000287243">
    <property type="component" value="Chromosome"/>
</dbReference>
<keyword evidence="3" id="KW-0540">Nuclease</keyword>
<feature type="transmembrane region" description="Helical" evidence="6">
    <location>
        <begin position="30"/>
        <end position="48"/>
    </location>
</feature>
<dbReference type="SUPFAM" id="SSF88723">
    <property type="entry name" value="PIN domain-like"/>
    <property type="match status" value="1"/>
</dbReference>
<evidence type="ECO:0000313" key="9">
    <source>
        <dbReference type="Proteomes" id="UP000287243"/>
    </source>
</evidence>
<gene>
    <name evidence="8" type="ORF">BU251_06155</name>
</gene>
<dbReference type="GO" id="GO:0016740">
    <property type="term" value="F:transferase activity"/>
    <property type="evidence" value="ECO:0007669"/>
    <property type="project" value="UniProtKB-KW"/>
</dbReference>
<dbReference type="CDD" id="cd09877">
    <property type="entry name" value="PIN_YacL-like"/>
    <property type="match status" value="1"/>
</dbReference>
<keyword evidence="6" id="KW-0472">Membrane</keyword>
<keyword evidence="2" id="KW-0808">Transferase</keyword>
<evidence type="ECO:0000313" key="8">
    <source>
        <dbReference type="EMBL" id="QAT17340.1"/>
    </source>
</evidence>
<sequence length="336" mass="37415">MNMTMLFIRILFLICSTLVGYQIGEVNDFNIYWTSLSGFGFGLLIIILEAGMRGISVRGLSSAVFGLILGLIISRLMTSALFTLFPLDKSMKDISAYLLTLSFAYLGMAIALRGRDEFNLIIPYVKFRRQDEKADTVVLDTSAIIDGRVVDILKTSFVEARLVVPRFVLKELQTIADSADAVKRQRGRRGLEILHMIRSDARFNLVVHEEDFPDTRDVDGKLVKLAKLLEAKIFTVDFNLNRISELQGVKVLNINELANALKSVVLPGEALEVKPIKEGKEHNQAIAYLDDGTMVVVEDARRFIGQSVRVSITSVLQTQAGRMVFAKPEGPSRQAS</sequence>
<dbReference type="KEGG" id="vai:BU251_06155"/>
<dbReference type="InterPro" id="IPR029060">
    <property type="entry name" value="PIN-like_dom_sf"/>
</dbReference>
<dbReference type="GO" id="GO:0004518">
    <property type="term" value="F:nuclease activity"/>
    <property type="evidence" value="ECO:0007669"/>
    <property type="project" value="UniProtKB-KW"/>
</dbReference>
<name>A0A410P5D2_VELA1</name>
<dbReference type="PANTHER" id="PTHR11603">
    <property type="entry name" value="AAA FAMILY ATPASE"/>
    <property type="match status" value="1"/>
</dbReference>
<evidence type="ECO:0000256" key="3">
    <source>
        <dbReference type="ARBA" id="ARBA00022722"/>
    </source>
</evidence>
<evidence type="ECO:0000256" key="4">
    <source>
        <dbReference type="ARBA" id="ARBA00022801"/>
    </source>
</evidence>
<evidence type="ECO:0000256" key="1">
    <source>
        <dbReference type="ARBA" id="ARBA00001946"/>
    </source>
</evidence>
<keyword evidence="4" id="KW-0378">Hydrolase</keyword>
<evidence type="ECO:0000256" key="5">
    <source>
        <dbReference type="ARBA" id="ARBA00022842"/>
    </source>
</evidence>
<dbReference type="SMART" id="SM00670">
    <property type="entry name" value="PINc"/>
    <property type="match status" value="1"/>
</dbReference>
<dbReference type="PANTHER" id="PTHR11603:SF147">
    <property type="entry name" value="MEMBRANE PROTEIN"/>
    <property type="match status" value="1"/>
</dbReference>
<proteinExistence type="predicted"/>
<dbReference type="AlphaFoldDB" id="A0A410P5D2"/>
<dbReference type="InterPro" id="IPR002792">
    <property type="entry name" value="TRAM_dom"/>
</dbReference>
<feature type="transmembrane region" description="Helical" evidence="6">
    <location>
        <begin position="94"/>
        <end position="112"/>
    </location>
</feature>
<accession>A0A410P5D2</accession>
<keyword evidence="6" id="KW-1133">Transmembrane helix</keyword>
<evidence type="ECO:0000256" key="6">
    <source>
        <dbReference type="SAM" id="Phobius"/>
    </source>
</evidence>
<reference evidence="8 9" key="1">
    <citation type="submission" date="2017-01" db="EMBL/GenBank/DDBJ databases">
        <title>First insights into the biology of 'candidatus Vampirococcus archaeovorus'.</title>
        <authorList>
            <person name="Kizina J."/>
            <person name="Jordan S."/>
            <person name="Stueber K."/>
            <person name="Reinhardt R."/>
            <person name="Harder J."/>
        </authorList>
    </citation>
    <scope>NUCLEOTIDE SEQUENCE [LARGE SCALE GENOMIC DNA]</scope>
    <source>
        <strain evidence="8 9">LiM</strain>
    </source>
</reference>
<keyword evidence="9" id="KW-1185">Reference proteome</keyword>
<feature type="domain" description="TRAM" evidence="7">
    <location>
        <begin position="264"/>
        <end position="325"/>
    </location>
</feature>
<comment type="cofactor">
    <cofactor evidence="1">
        <name>Mg(2+)</name>
        <dbReference type="ChEBI" id="CHEBI:18420"/>
    </cofactor>
</comment>
<dbReference type="PROSITE" id="PS50926">
    <property type="entry name" value="TRAM"/>
    <property type="match status" value="1"/>
</dbReference>
<evidence type="ECO:0000256" key="2">
    <source>
        <dbReference type="ARBA" id="ARBA00022679"/>
    </source>
</evidence>
<dbReference type="OrthoDB" id="9780734at2"/>
<dbReference type="RefSeq" id="WP_128700161.1">
    <property type="nucleotide sequence ID" value="NZ_CP019384.1"/>
</dbReference>
<keyword evidence="5" id="KW-0460">Magnesium</keyword>
<dbReference type="InterPro" id="IPR052041">
    <property type="entry name" value="Nucleic_acid_metab_PIN/TRAM"/>
</dbReference>
<keyword evidence="6" id="KW-0812">Transmembrane</keyword>
<evidence type="ECO:0000259" key="7">
    <source>
        <dbReference type="PROSITE" id="PS50926"/>
    </source>
</evidence>
<dbReference type="Gene3D" id="3.40.50.1010">
    <property type="entry name" value="5'-nuclease"/>
    <property type="match status" value="1"/>
</dbReference>
<organism evidence="8 9">
    <name type="scientific">Velamenicoccus archaeovorus</name>
    <dbReference type="NCBI Taxonomy" id="1930593"/>
    <lineage>
        <taxon>Bacteria</taxon>
        <taxon>Pseudomonadati</taxon>
        <taxon>Candidatus Omnitrophota</taxon>
        <taxon>Candidatus Velamenicoccus</taxon>
    </lineage>
</organism>